<dbReference type="RefSeq" id="WP_048546261.1">
    <property type="nucleotide sequence ID" value="NZ_HF571038.1"/>
</dbReference>
<accession>A0A077MFB8</accession>
<dbReference type="STRING" id="1193518.BN13_500020"/>
<dbReference type="OrthoDB" id="8451629at2"/>
<name>A0A077MFB8_9MICO</name>
<keyword evidence="3" id="KW-1185">Reference proteome</keyword>
<reference evidence="2 3" key="1">
    <citation type="journal article" date="2013" name="ISME J.">
        <title>A metabolic model for members of the genus Tetrasphaera involved in enhanced biological phosphorus removal.</title>
        <authorList>
            <person name="Kristiansen R."/>
            <person name="Nguyen H.T.T."/>
            <person name="Saunders A.M."/>
            <person name="Nielsen J.L."/>
            <person name="Wimmer R."/>
            <person name="Le V.Q."/>
            <person name="McIlroy S.J."/>
            <person name="Petrovski S."/>
            <person name="Seviour R.J."/>
            <person name="Calteau A."/>
            <person name="Nielsen K.L."/>
            <person name="Nielsen P.H."/>
        </authorList>
    </citation>
    <scope>NUCLEOTIDE SEQUENCE [LARGE SCALE GENOMIC DNA]</scope>
    <source>
        <strain evidence="2 3">Ben 74</strain>
    </source>
</reference>
<evidence type="ECO:0000259" key="1">
    <source>
        <dbReference type="Pfam" id="PF10006"/>
    </source>
</evidence>
<dbReference type="AlphaFoldDB" id="A0A077MFB8"/>
<comment type="caution">
    <text evidence="2">The sequence shown here is derived from an EMBL/GenBank/DDBJ whole genome shotgun (WGS) entry which is preliminary data.</text>
</comment>
<proteinExistence type="predicted"/>
<organism evidence="2 3">
    <name type="scientific">Nostocoides jenkinsii Ben 74</name>
    <dbReference type="NCBI Taxonomy" id="1193518"/>
    <lineage>
        <taxon>Bacteria</taxon>
        <taxon>Bacillati</taxon>
        <taxon>Actinomycetota</taxon>
        <taxon>Actinomycetes</taxon>
        <taxon>Micrococcales</taxon>
        <taxon>Intrasporangiaceae</taxon>
        <taxon>Nostocoides</taxon>
    </lineage>
</organism>
<sequence length="103" mass="11204">MTQETPLNTIPLTEAQHGHDCGCHEADSGLPELDARAIPHAIRHGAVFGAFGQLRPGAAMVLVAPHNPLPLLKQLNDREGDAIEVSYLQEGPDAWRLKLARIR</sequence>
<evidence type="ECO:0000313" key="2">
    <source>
        <dbReference type="EMBL" id="CCI53892.1"/>
    </source>
</evidence>
<dbReference type="EMBL" id="CAJC01000162">
    <property type="protein sequence ID" value="CCI53892.1"/>
    <property type="molecule type" value="Genomic_DNA"/>
</dbReference>
<evidence type="ECO:0000313" key="3">
    <source>
        <dbReference type="Proteomes" id="UP000035720"/>
    </source>
</evidence>
<dbReference type="InterPro" id="IPR018720">
    <property type="entry name" value="DUF2249"/>
</dbReference>
<feature type="domain" description="DUF2249" evidence="1">
    <location>
        <begin position="32"/>
        <end position="100"/>
    </location>
</feature>
<gene>
    <name evidence="2" type="ORF">BN13_500020</name>
</gene>
<dbReference type="Proteomes" id="UP000035720">
    <property type="component" value="Unassembled WGS sequence"/>
</dbReference>
<protein>
    <recommendedName>
        <fullName evidence="1">DUF2249 domain-containing protein</fullName>
    </recommendedName>
</protein>
<dbReference type="Pfam" id="PF10006">
    <property type="entry name" value="DUF2249"/>
    <property type="match status" value="1"/>
</dbReference>